<protein>
    <submittedName>
        <fullName evidence="1">Uncharacterized protein</fullName>
    </submittedName>
</protein>
<evidence type="ECO:0000313" key="2">
    <source>
        <dbReference type="Proteomes" id="UP001295444"/>
    </source>
</evidence>
<dbReference type="AlphaFoldDB" id="A0AAD1W0W2"/>
<feature type="non-terminal residue" evidence="1">
    <location>
        <position position="154"/>
    </location>
</feature>
<dbReference type="EMBL" id="OW240914">
    <property type="protein sequence ID" value="CAH2276771.1"/>
    <property type="molecule type" value="Genomic_DNA"/>
</dbReference>
<sequence>MEKFHDRLYCCVSLRSGAVSEEDMLRYREIARARLWDEALEKVQYLRGYRRRSRKQRILARMAERMPLLRKQTEEAWVTRLEILVYAELVLDDAYQAIQWYAAQCVPEMAEYEFPEGGDYAGPGLFWDNIDDENFGKATDSRFWDLWDLEADLR</sequence>
<evidence type="ECO:0000313" key="1">
    <source>
        <dbReference type="EMBL" id="CAH2276771.1"/>
    </source>
</evidence>
<name>A0AAD1W0W2_PELCU</name>
<proteinExistence type="predicted"/>
<reference evidence="1" key="1">
    <citation type="submission" date="2022-03" db="EMBL/GenBank/DDBJ databases">
        <authorList>
            <person name="Alioto T."/>
            <person name="Alioto T."/>
            <person name="Gomez Garrido J."/>
        </authorList>
    </citation>
    <scope>NUCLEOTIDE SEQUENCE</scope>
</reference>
<dbReference type="Proteomes" id="UP001295444">
    <property type="component" value="Chromosome 03"/>
</dbReference>
<accession>A0AAD1W0W2</accession>
<organism evidence="1 2">
    <name type="scientific">Pelobates cultripes</name>
    <name type="common">Western spadefoot toad</name>
    <dbReference type="NCBI Taxonomy" id="61616"/>
    <lineage>
        <taxon>Eukaryota</taxon>
        <taxon>Metazoa</taxon>
        <taxon>Chordata</taxon>
        <taxon>Craniata</taxon>
        <taxon>Vertebrata</taxon>
        <taxon>Euteleostomi</taxon>
        <taxon>Amphibia</taxon>
        <taxon>Batrachia</taxon>
        <taxon>Anura</taxon>
        <taxon>Pelobatoidea</taxon>
        <taxon>Pelobatidae</taxon>
        <taxon>Pelobates</taxon>
    </lineage>
</organism>
<keyword evidence="2" id="KW-1185">Reference proteome</keyword>
<gene>
    <name evidence="1" type="ORF">PECUL_23A002545</name>
</gene>